<evidence type="ECO:0000313" key="2">
    <source>
        <dbReference type="EMBL" id="KAJ1973677.1"/>
    </source>
</evidence>
<dbReference type="OrthoDB" id="5382797at2759"/>
<name>A0A9W8EBN7_9FUNG</name>
<protein>
    <submittedName>
        <fullName evidence="2">Uncharacterized protein</fullName>
    </submittedName>
</protein>
<sequence length="190" mass="20501">MTHPIPSTLHHRHPHTCSEPLSQTSSAPVCAHAAPSSGPDTQENLVATAYAYWLAFHAQSLAIVAVQRAVRTHQLLGGPPPSVQLSPNDWPSFPVTGPRPVFKHLSEPDHEIVAAPRASGTPMAAAKSVGLYPFGWRRLPVILTLAQLLYLFFVAAHTITESIEHLASSGSHDTNTETRFWEGSGLALPM</sequence>
<feature type="region of interest" description="Disordered" evidence="1">
    <location>
        <begin position="1"/>
        <end position="23"/>
    </location>
</feature>
<proteinExistence type="predicted"/>
<evidence type="ECO:0000256" key="1">
    <source>
        <dbReference type="SAM" id="MobiDB-lite"/>
    </source>
</evidence>
<keyword evidence="3" id="KW-1185">Reference proteome</keyword>
<organism evidence="2 3">
    <name type="scientific">Dimargaris verticillata</name>
    <dbReference type="NCBI Taxonomy" id="2761393"/>
    <lineage>
        <taxon>Eukaryota</taxon>
        <taxon>Fungi</taxon>
        <taxon>Fungi incertae sedis</taxon>
        <taxon>Zoopagomycota</taxon>
        <taxon>Kickxellomycotina</taxon>
        <taxon>Dimargaritomycetes</taxon>
        <taxon>Dimargaritales</taxon>
        <taxon>Dimargaritaceae</taxon>
        <taxon>Dimargaris</taxon>
    </lineage>
</organism>
<reference evidence="2" key="1">
    <citation type="submission" date="2022-07" db="EMBL/GenBank/DDBJ databases">
        <title>Phylogenomic reconstructions and comparative analyses of Kickxellomycotina fungi.</title>
        <authorList>
            <person name="Reynolds N.K."/>
            <person name="Stajich J.E."/>
            <person name="Barry K."/>
            <person name="Grigoriev I.V."/>
            <person name="Crous P."/>
            <person name="Smith M.E."/>
        </authorList>
    </citation>
    <scope>NUCLEOTIDE SEQUENCE</scope>
    <source>
        <strain evidence="2">RSA 567</strain>
    </source>
</reference>
<dbReference type="AlphaFoldDB" id="A0A9W8EBN7"/>
<dbReference type="Proteomes" id="UP001151582">
    <property type="component" value="Unassembled WGS sequence"/>
</dbReference>
<comment type="caution">
    <text evidence="2">The sequence shown here is derived from an EMBL/GenBank/DDBJ whole genome shotgun (WGS) entry which is preliminary data.</text>
</comment>
<evidence type="ECO:0000313" key="3">
    <source>
        <dbReference type="Proteomes" id="UP001151582"/>
    </source>
</evidence>
<gene>
    <name evidence="2" type="ORF">H4R34_004994</name>
</gene>
<accession>A0A9W8EBN7</accession>
<dbReference type="EMBL" id="JANBQB010000778">
    <property type="protein sequence ID" value="KAJ1973677.1"/>
    <property type="molecule type" value="Genomic_DNA"/>
</dbReference>